<evidence type="ECO:0000313" key="4">
    <source>
        <dbReference type="Proteomes" id="UP000246278"/>
    </source>
</evidence>
<proteinExistence type="predicted"/>
<name>A0A317T2V9_9CHLB</name>
<dbReference type="Gene3D" id="3.40.50.1820">
    <property type="entry name" value="alpha/beta hydrolase"/>
    <property type="match status" value="1"/>
</dbReference>
<evidence type="ECO:0000259" key="2">
    <source>
        <dbReference type="Pfam" id="PF00561"/>
    </source>
</evidence>
<dbReference type="OrthoDB" id="5513277at2"/>
<protein>
    <submittedName>
        <fullName evidence="3">Alpha/beta hydrolase</fullName>
    </submittedName>
</protein>
<feature type="transmembrane region" description="Helical" evidence="1">
    <location>
        <begin position="12"/>
        <end position="33"/>
    </location>
</feature>
<accession>A0A317T2V9</accession>
<keyword evidence="1" id="KW-0472">Membrane</keyword>
<keyword evidence="1" id="KW-0812">Transmembrane</keyword>
<dbReference type="InterPro" id="IPR050266">
    <property type="entry name" value="AB_hydrolase_sf"/>
</dbReference>
<dbReference type="RefSeq" id="WP_110024372.1">
    <property type="nucleotide sequence ID" value="NZ_PDNZ01000013.1"/>
</dbReference>
<dbReference type="Proteomes" id="UP000246278">
    <property type="component" value="Unassembled WGS sequence"/>
</dbReference>
<feature type="domain" description="AB hydrolase-1" evidence="2">
    <location>
        <begin position="95"/>
        <end position="205"/>
    </location>
</feature>
<dbReference type="Pfam" id="PF00561">
    <property type="entry name" value="Abhydrolase_1"/>
    <property type="match status" value="1"/>
</dbReference>
<dbReference type="InterPro" id="IPR029058">
    <property type="entry name" value="AB_hydrolase_fold"/>
</dbReference>
<dbReference type="PANTHER" id="PTHR43798">
    <property type="entry name" value="MONOACYLGLYCEROL LIPASE"/>
    <property type="match status" value="1"/>
</dbReference>
<dbReference type="SUPFAM" id="SSF53474">
    <property type="entry name" value="alpha/beta-Hydrolases"/>
    <property type="match status" value="1"/>
</dbReference>
<evidence type="ECO:0000313" key="3">
    <source>
        <dbReference type="EMBL" id="PWW80974.1"/>
    </source>
</evidence>
<sequence length="341" mass="38795">MHKKRSLLRKIFLWVSATLLALLLTIIGLGFWLSPGELNFDSPYHPFKTEQAKEEYLKLYDERAKKWPVISTTKMVNTSYGQTFVRISGPDRAAPLVLMHGAGGNSLQWMPNVESLSKHYRVYTVDNVYDNGRSIPVKIMADANDYVSWLNELFDALGFHDRVNMVGLSYGGWITAQYALKFPNRLDKIVLLAPVGTVVQLSPEWIVRAISVAIPLKFFSRNFVYWLAEDAVHSGKKSRALIEEHVDETFMAVRSFKPKRMVNPCVLTDEELQSIRIPTLFMVGENEKIYSPHEVLERLNRVAPQIQTKLIMNAGHDLTIVQAETVNSLITEFLNQSQGIP</sequence>
<keyword evidence="1" id="KW-1133">Transmembrane helix</keyword>
<reference evidence="4" key="1">
    <citation type="submission" date="2017-10" db="EMBL/GenBank/DDBJ databases">
        <authorList>
            <person name="Gaisin V.A."/>
            <person name="Rysina M.S."/>
            <person name="Grouzdev D.S."/>
        </authorList>
    </citation>
    <scope>NUCLEOTIDE SEQUENCE [LARGE SCALE GENOMIC DNA]</scope>
    <source>
        <strain evidence="4">V1</strain>
    </source>
</reference>
<comment type="caution">
    <text evidence="3">The sequence shown here is derived from an EMBL/GenBank/DDBJ whole genome shotgun (WGS) entry which is preliminary data.</text>
</comment>
<organism evidence="3 4">
    <name type="scientific">Prosthecochloris marina</name>
    <dbReference type="NCBI Taxonomy" id="2017681"/>
    <lineage>
        <taxon>Bacteria</taxon>
        <taxon>Pseudomonadati</taxon>
        <taxon>Chlorobiota</taxon>
        <taxon>Chlorobiia</taxon>
        <taxon>Chlorobiales</taxon>
        <taxon>Chlorobiaceae</taxon>
        <taxon>Prosthecochloris</taxon>
    </lineage>
</organism>
<dbReference type="InterPro" id="IPR000073">
    <property type="entry name" value="AB_hydrolase_1"/>
</dbReference>
<gene>
    <name evidence="3" type="ORF">CR164_12690</name>
</gene>
<evidence type="ECO:0000256" key="1">
    <source>
        <dbReference type="SAM" id="Phobius"/>
    </source>
</evidence>
<dbReference type="GO" id="GO:0016787">
    <property type="term" value="F:hydrolase activity"/>
    <property type="evidence" value="ECO:0007669"/>
    <property type="project" value="UniProtKB-KW"/>
</dbReference>
<dbReference type="AlphaFoldDB" id="A0A317T2V9"/>
<dbReference type="EMBL" id="PDNZ01000013">
    <property type="protein sequence ID" value="PWW80974.1"/>
    <property type="molecule type" value="Genomic_DNA"/>
</dbReference>
<keyword evidence="4" id="KW-1185">Reference proteome</keyword>
<keyword evidence="3" id="KW-0378">Hydrolase</keyword>